<dbReference type="EMBL" id="VFOS01000004">
    <property type="protein sequence ID" value="TQL57457.1"/>
    <property type="molecule type" value="Genomic_DNA"/>
</dbReference>
<proteinExistence type="predicted"/>
<sequence length="329" mass="35087">MRPLQITDLPDLVDTVIGYAVHAGTVAMVTAGRDIAIARLSPEADAIALHAAIPGITSIQILTYDPQLADNDPWTAALRNHARNHPRPPVISTTITIDGSQLRQGQENVWQERTRHPLLSKFGHTAASPTEVLARLTWRLPGENPAAPLVDDTIDVAALAGQLPPDRQATLMTNALSTLANDPDLWHAPMPIGGKEVHVPTLITELANYPAAAHQARTQLIRDRSLTRVAVDLARTSRPGHRTGIMSLAATAVLTHGTDGIGQISNRNVATWLNTLETSSPKTEALMRVAASPANPRHVLPGVTDKPHPAAAPQGSQSNIPFTPHAPGL</sequence>
<keyword evidence="3" id="KW-1185">Reference proteome</keyword>
<reference evidence="2 3" key="1">
    <citation type="submission" date="2019-06" db="EMBL/GenBank/DDBJ databases">
        <title>Sequencing the genomes of 1000 actinobacteria strains.</title>
        <authorList>
            <person name="Klenk H.-P."/>
        </authorList>
    </citation>
    <scope>NUCLEOTIDE SEQUENCE [LARGE SCALE GENOMIC DNA]</scope>
    <source>
        <strain evidence="2 3">DSM 4813</strain>
    </source>
</reference>
<protein>
    <submittedName>
        <fullName evidence="2">Uncharacterized protein</fullName>
    </submittedName>
</protein>
<dbReference type="AlphaFoldDB" id="A0A542ZAU0"/>
<name>A0A542ZAU0_RARFA</name>
<comment type="caution">
    <text evidence="2">The sequence shown here is derived from an EMBL/GenBank/DDBJ whole genome shotgun (WGS) entry which is preliminary data.</text>
</comment>
<accession>A0A542ZAU0</accession>
<evidence type="ECO:0000256" key="1">
    <source>
        <dbReference type="SAM" id="MobiDB-lite"/>
    </source>
</evidence>
<organism evidence="2 3">
    <name type="scientific">Rarobacter faecitabidus</name>
    <dbReference type="NCBI Taxonomy" id="13243"/>
    <lineage>
        <taxon>Bacteria</taxon>
        <taxon>Bacillati</taxon>
        <taxon>Actinomycetota</taxon>
        <taxon>Actinomycetes</taxon>
        <taxon>Micrococcales</taxon>
        <taxon>Rarobacteraceae</taxon>
        <taxon>Rarobacter</taxon>
    </lineage>
</organism>
<evidence type="ECO:0000313" key="3">
    <source>
        <dbReference type="Proteomes" id="UP000315389"/>
    </source>
</evidence>
<feature type="region of interest" description="Disordered" evidence="1">
    <location>
        <begin position="295"/>
        <end position="329"/>
    </location>
</feature>
<dbReference type="RefSeq" id="WP_142121958.1">
    <property type="nucleotide sequence ID" value="NZ_BAAASV010000002.1"/>
</dbReference>
<dbReference type="Proteomes" id="UP000315389">
    <property type="component" value="Unassembled WGS sequence"/>
</dbReference>
<gene>
    <name evidence="2" type="ORF">FB461_2193</name>
</gene>
<evidence type="ECO:0000313" key="2">
    <source>
        <dbReference type="EMBL" id="TQL57457.1"/>
    </source>
</evidence>